<dbReference type="InterPro" id="IPR002314">
    <property type="entry name" value="aa-tRNA-synt_IIb"/>
</dbReference>
<evidence type="ECO:0000256" key="1">
    <source>
        <dbReference type="ARBA" id="ARBA00008226"/>
    </source>
</evidence>
<dbReference type="InterPro" id="IPR033731">
    <property type="entry name" value="GlyRS-like_core"/>
</dbReference>
<dbReference type="GO" id="GO:0006426">
    <property type="term" value="P:glycyl-tRNA aminoacylation"/>
    <property type="evidence" value="ECO:0007669"/>
    <property type="project" value="UniProtKB-UniRule"/>
</dbReference>
<dbReference type="GO" id="GO:0004820">
    <property type="term" value="F:glycine-tRNA ligase activity"/>
    <property type="evidence" value="ECO:0007669"/>
    <property type="project" value="UniProtKB-UniRule"/>
</dbReference>
<feature type="binding site" evidence="8">
    <location>
        <begin position="295"/>
        <end position="299"/>
    </location>
    <ligand>
        <name>substrate</name>
    </ligand>
</feature>
<dbReference type="PRINTS" id="PR01043">
    <property type="entry name" value="TRNASYNTHGLY"/>
</dbReference>
<accession>A0A2H0WBC0</accession>
<dbReference type="InterPro" id="IPR004154">
    <property type="entry name" value="Anticodon-bd"/>
</dbReference>
<dbReference type="Pfam" id="PF00587">
    <property type="entry name" value="tRNA-synt_2b"/>
    <property type="match status" value="1"/>
</dbReference>
<evidence type="ECO:0000256" key="2">
    <source>
        <dbReference type="ARBA" id="ARBA00022490"/>
    </source>
</evidence>
<feature type="binding site" evidence="8">
    <location>
        <position position="94"/>
    </location>
    <ligand>
        <name>substrate</name>
    </ligand>
</feature>
<feature type="binding site" evidence="8">
    <location>
        <begin position="171"/>
        <end position="173"/>
    </location>
    <ligand>
        <name>ATP</name>
        <dbReference type="ChEBI" id="CHEBI:30616"/>
    </ligand>
</feature>
<dbReference type="GO" id="GO:0015966">
    <property type="term" value="P:diadenosine tetraphosphate biosynthetic process"/>
    <property type="evidence" value="ECO:0007669"/>
    <property type="project" value="UniProtKB-ARBA"/>
</dbReference>
<dbReference type="PROSITE" id="PS50862">
    <property type="entry name" value="AA_TRNA_LIGASE_II"/>
    <property type="match status" value="1"/>
</dbReference>
<dbReference type="InterPro" id="IPR022961">
    <property type="entry name" value="Gly_tRNA_ligase_bac"/>
</dbReference>
<dbReference type="HAMAP" id="MF_00253_B">
    <property type="entry name" value="Gly_tRNA_synth_B"/>
    <property type="match status" value="1"/>
</dbReference>
<dbReference type="GO" id="GO:1990742">
    <property type="term" value="C:microvesicle"/>
    <property type="evidence" value="ECO:0007669"/>
    <property type="project" value="UniProtKB-ARBA"/>
</dbReference>
<organism evidence="10 11">
    <name type="scientific">Candidatus Beckwithbacteria bacterium CG10_big_fil_rev_8_21_14_0_10_34_10</name>
    <dbReference type="NCBI Taxonomy" id="1974495"/>
    <lineage>
        <taxon>Bacteria</taxon>
        <taxon>Candidatus Beckwithiibacteriota</taxon>
    </lineage>
</organism>
<dbReference type="NCBIfam" id="NF003211">
    <property type="entry name" value="PRK04173.1"/>
    <property type="match status" value="1"/>
</dbReference>
<keyword evidence="7 8" id="KW-0030">Aminoacyl-tRNA synthetase</keyword>
<dbReference type="Proteomes" id="UP000230093">
    <property type="component" value="Unassembled WGS sequence"/>
</dbReference>
<dbReference type="EC" id="6.1.1.14" evidence="8"/>
<feature type="binding site" evidence="8">
    <location>
        <position position="139"/>
    </location>
    <ligand>
        <name>substrate</name>
    </ligand>
</feature>
<comment type="function">
    <text evidence="8">Catalyzes the attachment of glycine to tRNA(Gly).</text>
</comment>
<feature type="domain" description="Aminoacyl-transfer RNA synthetases class-II family profile" evidence="9">
    <location>
        <begin position="2"/>
        <end position="325"/>
    </location>
</feature>
<keyword evidence="6 8" id="KW-0648">Protein biosynthesis</keyword>
<dbReference type="PANTHER" id="PTHR10745:SF8">
    <property type="entry name" value="DNA POLYMERASE SUBUNIT GAMMA-2, MITOCHONDRIAL"/>
    <property type="match status" value="1"/>
</dbReference>
<dbReference type="GO" id="GO:0005737">
    <property type="term" value="C:cytoplasm"/>
    <property type="evidence" value="ECO:0007669"/>
    <property type="project" value="UniProtKB-SubCell"/>
</dbReference>
<comment type="subunit">
    <text evidence="8">Homodimer.</text>
</comment>
<sequence>MEKLVSLCKQRGFIFPSSEIYGGIGGFWDFGPLGVRLTRNLKNLWWQEMVLKNDNIYPLDSTVIHNPKVWEASGHTVSFTDPLQECKSCHKRFRVDHLKGDKCPECQGKLTEVKQFNLMFKTFIGPTEETASKAYLRPETCQGIFTNFAGVVDSMRPKLPFGIAQIGKAFRNEITTGNFIFRDREMEQMEMEYFVDPKEDEKYFEDWKEKRMKWYLNVLKLNKNNLRFFDHPKESLAHYSKRTVDIEFKFPFGWGELEGVANRTDYDLKTHSKHSGKDLSLTNDKGEKVYPYVIEPSVGVERLTLAVLVDSYKKDKDREILAFDPKVAPFKAAVFPLLSNKQELVKKARSVYDDLRKDYEVNWDDRGNIGKRYYAQDQIGTPFCLTIDFDSLKKDDLTVRDRDTTKQERVSISNLKKYLKTKLEE</sequence>
<dbReference type="InterPro" id="IPR045864">
    <property type="entry name" value="aa-tRNA-synth_II/BPL/LPL"/>
</dbReference>
<dbReference type="InterPro" id="IPR036621">
    <property type="entry name" value="Anticodon-bd_dom_sf"/>
</dbReference>
<evidence type="ECO:0000313" key="11">
    <source>
        <dbReference type="Proteomes" id="UP000230093"/>
    </source>
</evidence>
<gene>
    <name evidence="8" type="primary">glyQS</name>
    <name evidence="10" type="ORF">COT75_02785</name>
</gene>
<evidence type="ECO:0000256" key="8">
    <source>
        <dbReference type="HAMAP-Rule" id="MF_00253"/>
    </source>
</evidence>
<comment type="caution">
    <text evidence="10">The sequence shown here is derived from an EMBL/GenBank/DDBJ whole genome shotgun (WGS) entry which is preliminary data.</text>
</comment>
<evidence type="ECO:0000256" key="7">
    <source>
        <dbReference type="ARBA" id="ARBA00023146"/>
    </source>
</evidence>
<comment type="caution">
    <text evidence="8">Lacks conserved residue(s) required for the propagation of feature annotation.</text>
</comment>
<dbReference type="AlphaFoldDB" id="A0A2H0WBC0"/>
<dbReference type="SUPFAM" id="SSF55681">
    <property type="entry name" value="Class II aaRS and biotin synthetases"/>
    <property type="match status" value="1"/>
</dbReference>
<dbReference type="Gene3D" id="3.40.50.800">
    <property type="entry name" value="Anticodon-binding domain"/>
    <property type="match status" value="1"/>
</dbReference>
<evidence type="ECO:0000259" key="9">
    <source>
        <dbReference type="PROSITE" id="PS50862"/>
    </source>
</evidence>
<dbReference type="GO" id="GO:0004081">
    <property type="term" value="F:bis(5'-nucleosyl)-tetraphosphatase (asymmetrical) activity"/>
    <property type="evidence" value="ECO:0007669"/>
    <property type="project" value="UniProtKB-ARBA"/>
</dbReference>
<feature type="binding site" evidence="8">
    <location>
        <begin position="299"/>
        <end position="302"/>
    </location>
    <ligand>
        <name>ATP</name>
        <dbReference type="ChEBI" id="CHEBI:30616"/>
    </ligand>
</feature>
<feature type="binding site" evidence="8">
    <location>
        <begin position="256"/>
        <end position="257"/>
    </location>
    <ligand>
        <name>ATP</name>
        <dbReference type="ChEBI" id="CHEBI:30616"/>
    </ligand>
</feature>
<dbReference type="InterPro" id="IPR027031">
    <property type="entry name" value="Gly-tRNA_synthase/POLG2"/>
</dbReference>
<evidence type="ECO:0000256" key="6">
    <source>
        <dbReference type="ARBA" id="ARBA00022917"/>
    </source>
</evidence>
<dbReference type="PANTHER" id="PTHR10745">
    <property type="entry name" value="GLYCYL-TRNA SYNTHETASE/DNA POLYMERASE SUBUNIT GAMMA-2"/>
    <property type="match status" value="1"/>
</dbReference>
<dbReference type="FunFam" id="3.40.50.800:FF:000002">
    <property type="entry name" value="Glycine--tRNA ligase"/>
    <property type="match status" value="1"/>
</dbReference>
<evidence type="ECO:0000256" key="4">
    <source>
        <dbReference type="ARBA" id="ARBA00022741"/>
    </source>
</evidence>
<dbReference type="NCBIfam" id="TIGR00389">
    <property type="entry name" value="glyS_dimeric"/>
    <property type="match status" value="1"/>
</dbReference>
<evidence type="ECO:0000313" key="10">
    <source>
        <dbReference type="EMBL" id="PIS09218.1"/>
    </source>
</evidence>
<dbReference type="SUPFAM" id="SSF52954">
    <property type="entry name" value="Class II aaRS ABD-related"/>
    <property type="match status" value="1"/>
</dbReference>
<dbReference type="EMBL" id="PEZT01000016">
    <property type="protein sequence ID" value="PIS09218.1"/>
    <property type="molecule type" value="Genomic_DNA"/>
</dbReference>
<dbReference type="CDD" id="cd00774">
    <property type="entry name" value="GlyRS-like_core"/>
    <property type="match status" value="1"/>
</dbReference>
<keyword evidence="4 8" id="KW-0547">Nucleotide-binding</keyword>
<protein>
    <recommendedName>
        <fullName evidence="8">Glycine--tRNA ligase</fullName>
        <ecNumber evidence="8">6.1.1.14</ecNumber>
    </recommendedName>
    <alternativeName>
        <fullName evidence="8">Glycyl-tRNA synthetase</fullName>
        <shortName evidence="8">GlyRS</shortName>
    </alternativeName>
</protein>
<dbReference type="InterPro" id="IPR002315">
    <property type="entry name" value="tRNA-synt_gly"/>
</dbReference>
<keyword evidence="3 8" id="KW-0436">Ligase</keyword>
<dbReference type="Pfam" id="PF03129">
    <property type="entry name" value="HGTP_anticodon"/>
    <property type="match status" value="1"/>
</dbReference>
<comment type="similarity">
    <text evidence="1 8">Belongs to the class-II aminoacyl-tRNA synthetase family.</text>
</comment>
<reference evidence="11" key="1">
    <citation type="submission" date="2017-09" db="EMBL/GenBank/DDBJ databases">
        <title>Depth-based differentiation of microbial function through sediment-hosted aquifers and enrichment of novel symbionts in the deep terrestrial subsurface.</title>
        <authorList>
            <person name="Probst A.J."/>
            <person name="Ladd B."/>
            <person name="Jarett J.K."/>
            <person name="Geller-Mcgrath D.E."/>
            <person name="Sieber C.M.K."/>
            <person name="Emerson J.B."/>
            <person name="Anantharaman K."/>
            <person name="Thomas B.C."/>
            <person name="Malmstrom R."/>
            <person name="Stieglmeier M."/>
            <person name="Klingl A."/>
            <person name="Woyke T."/>
            <person name="Ryan C.M."/>
            <person name="Banfield J.F."/>
        </authorList>
    </citation>
    <scope>NUCLEOTIDE SEQUENCE [LARGE SCALE GENOMIC DNA]</scope>
</reference>
<comment type="subcellular location">
    <subcellularLocation>
        <location evidence="8">Cytoplasm</location>
    </subcellularLocation>
</comment>
<evidence type="ECO:0000256" key="5">
    <source>
        <dbReference type="ARBA" id="ARBA00022840"/>
    </source>
</evidence>
<dbReference type="GO" id="GO:0070062">
    <property type="term" value="C:extracellular exosome"/>
    <property type="evidence" value="ECO:0007669"/>
    <property type="project" value="UniProtKB-ARBA"/>
</dbReference>
<keyword evidence="2 8" id="KW-0963">Cytoplasm</keyword>
<name>A0A2H0WBC0_9BACT</name>
<proteinExistence type="inferred from homology"/>
<keyword evidence="5 8" id="KW-0067">ATP-binding</keyword>
<evidence type="ECO:0000256" key="3">
    <source>
        <dbReference type="ARBA" id="ARBA00022598"/>
    </source>
</evidence>
<dbReference type="Gene3D" id="3.30.930.10">
    <property type="entry name" value="Bira Bifunctional Protein, Domain 2"/>
    <property type="match status" value="1"/>
</dbReference>
<dbReference type="InterPro" id="IPR006195">
    <property type="entry name" value="aa-tRNA-synth_II"/>
</dbReference>
<comment type="catalytic activity">
    <reaction evidence="8">
        <text>tRNA(Gly) + glycine + ATP = glycyl-tRNA(Gly) + AMP + diphosphate</text>
        <dbReference type="Rhea" id="RHEA:16013"/>
        <dbReference type="Rhea" id="RHEA-COMP:9664"/>
        <dbReference type="Rhea" id="RHEA-COMP:9683"/>
        <dbReference type="ChEBI" id="CHEBI:30616"/>
        <dbReference type="ChEBI" id="CHEBI:33019"/>
        <dbReference type="ChEBI" id="CHEBI:57305"/>
        <dbReference type="ChEBI" id="CHEBI:78442"/>
        <dbReference type="ChEBI" id="CHEBI:78522"/>
        <dbReference type="ChEBI" id="CHEBI:456215"/>
        <dbReference type="EC" id="6.1.1.14"/>
    </reaction>
</comment>
<dbReference type="GO" id="GO:0005524">
    <property type="term" value="F:ATP binding"/>
    <property type="evidence" value="ECO:0007669"/>
    <property type="project" value="UniProtKB-UniRule"/>
</dbReference>